<sequence length="65" mass="7406">MPKLGAAIAQDRRIFNSLEYLGYCRIIQGSTDVRRSAQYTRLGSSDNDDILRVYLHCDFDVVVPL</sequence>
<evidence type="ECO:0000313" key="1">
    <source>
        <dbReference type="EMBL" id="WOB44688.1"/>
    </source>
</evidence>
<name>A0AA96YA78_9CYAN</name>
<dbReference type="AlphaFoldDB" id="A0AA96YA78"/>
<accession>A0AA96YA78</accession>
<proteinExistence type="predicted"/>
<gene>
    <name evidence="1" type="ORF">HNI00_17170</name>
</gene>
<organism evidence="1">
    <name type="scientific">Thermoleptolyngbya oregonensis NK1-22</name>
    <dbReference type="NCBI Taxonomy" id="2547457"/>
    <lineage>
        <taxon>Bacteria</taxon>
        <taxon>Bacillati</taxon>
        <taxon>Cyanobacteriota</taxon>
        <taxon>Cyanophyceae</taxon>
        <taxon>Oculatellales</taxon>
        <taxon>Oculatellaceae</taxon>
        <taxon>Thermoleptolyngbya</taxon>
    </lineage>
</organism>
<dbReference type="KEGG" id="tog:HNI00_17170"/>
<reference evidence="1" key="1">
    <citation type="submission" date="2020-05" db="EMBL/GenBank/DDBJ databases">
        <authorList>
            <person name="Zhu T."/>
            <person name="Keshari N."/>
            <person name="Lu X."/>
        </authorList>
    </citation>
    <scope>NUCLEOTIDE SEQUENCE</scope>
    <source>
        <strain evidence="1">NK1-22</strain>
    </source>
</reference>
<dbReference type="RefSeq" id="WP_316787843.1">
    <property type="nucleotide sequence ID" value="NZ_CP053540.1"/>
</dbReference>
<protein>
    <submittedName>
        <fullName evidence="1">Uncharacterized protein</fullName>
    </submittedName>
</protein>
<dbReference type="EMBL" id="CP053540">
    <property type="protein sequence ID" value="WOB44688.1"/>
    <property type="molecule type" value="Genomic_DNA"/>
</dbReference>